<accession>A0A432WW63</accession>
<feature type="binding site" description="covalent" evidence="9">
    <location>
        <position position="345"/>
    </location>
    <ligand>
        <name>heme c</name>
        <dbReference type="ChEBI" id="CHEBI:61717"/>
        <label>3</label>
    </ligand>
</feature>
<dbReference type="Proteomes" id="UP000286976">
    <property type="component" value="Unassembled WGS sequence"/>
</dbReference>
<dbReference type="Gene3D" id="1.10.760.10">
    <property type="entry name" value="Cytochrome c-like domain"/>
    <property type="match status" value="3"/>
</dbReference>
<dbReference type="PIRSF" id="PIRSF000018">
    <property type="entry name" value="Mb_ADH_cyt_c"/>
    <property type="match status" value="1"/>
</dbReference>
<keyword evidence="7 10" id="KW-0408">Iron</keyword>
<comment type="cofactor">
    <cofactor evidence="9">
        <name>heme c</name>
        <dbReference type="ChEBI" id="CHEBI:61717"/>
    </cofactor>
    <text evidence="9">Binds 3 heme c groups covalently per subunit.</text>
</comment>
<dbReference type="GO" id="GO:0005506">
    <property type="term" value="F:iron ion binding"/>
    <property type="evidence" value="ECO:0007669"/>
    <property type="project" value="InterPro"/>
</dbReference>
<keyword evidence="8" id="KW-0472">Membrane</keyword>
<evidence type="ECO:0000256" key="9">
    <source>
        <dbReference type="PIRSR" id="PIRSR000018-50"/>
    </source>
</evidence>
<dbReference type="SUPFAM" id="SSF46626">
    <property type="entry name" value="Cytochrome c"/>
    <property type="match status" value="3"/>
</dbReference>
<dbReference type="EMBL" id="PIPQ01000009">
    <property type="protein sequence ID" value="RUO38008.1"/>
    <property type="molecule type" value="Genomic_DNA"/>
</dbReference>
<comment type="subcellular location">
    <subcellularLocation>
        <location evidence="1">Cell membrane</location>
    </subcellularLocation>
</comment>
<dbReference type="AlphaFoldDB" id="A0A432WW63"/>
<evidence type="ECO:0000256" key="5">
    <source>
        <dbReference type="ARBA" id="ARBA00022729"/>
    </source>
</evidence>
<dbReference type="InterPro" id="IPR036909">
    <property type="entry name" value="Cyt_c-like_dom_sf"/>
</dbReference>
<feature type="binding site" description="covalent" evidence="9">
    <location>
        <position position="63"/>
    </location>
    <ligand>
        <name>heme c</name>
        <dbReference type="ChEBI" id="CHEBI:61717"/>
        <label>1</label>
    </ligand>
</feature>
<evidence type="ECO:0000313" key="13">
    <source>
        <dbReference type="Proteomes" id="UP000286976"/>
    </source>
</evidence>
<dbReference type="GO" id="GO:0005886">
    <property type="term" value="C:plasma membrane"/>
    <property type="evidence" value="ECO:0007669"/>
    <property type="project" value="UniProtKB-SubCell"/>
</dbReference>
<dbReference type="InterPro" id="IPR009056">
    <property type="entry name" value="Cyt_c-like_dom"/>
</dbReference>
<feature type="binding site" description="axial binding residue" evidence="10">
    <location>
        <position position="211"/>
    </location>
    <ligand>
        <name>heme c</name>
        <dbReference type="ChEBI" id="CHEBI:61717"/>
        <label>2</label>
    </ligand>
    <ligandPart>
        <name>Fe</name>
        <dbReference type="ChEBI" id="CHEBI:18248"/>
    </ligandPart>
</feature>
<dbReference type="PROSITE" id="PS51007">
    <property type="entry name" value="CYTC"/>
    <property type="match status" value="3"/>
</dbReference>
<keyword evidence="5" id="KW-0732">Signal</keyword>
<feature type="domain" description="Cytochrome c" evidence="11">
    <location>
        <begin position="46"/>
        <end position="149"/>
    </location>
</feature>
<protein>
    <submittedName>
        <fullName evidence="12">Alcohol dehydrogenase</fullName>
    </submittedName>
</protein>
<keyword evidence="2" id="KW-1003">Cell membrane</keyword>
<feature type="domain" description="Cytochrome c" evidence="11">
    <location>
        <begin position="192"/>
        <end position="305"/>
    </location>
</feature>
<dbReference type="RefSeq" id="WP_126758106.1">
    <property type="nucleotide sequence ID" value="NZ_PIPQ01000009.1"/>
</dbReference>
<feature type="binding site" description="covalent" evidence="9">
    <location>
        <position position="210"/>
    </location>
    <ligand>
        <name>heme c</name>
        <dbReference type="ChEBI" id="CHEBI:61717"/>
        <label>2</label>
    </ligand>
</feature>
<keyword evidence="6" id="KW-0677">Repeat</keyword>
<dbReference type="InterPro" id="IPR051459">
    <property type="entry name" value="Cytochrome_c-type_DH"/>
</dbReference>
<keyword evidence="3 9" id="KW-0349">Heme</keyword>
<sequence length="457" mass="50195">MNKAIKVTIVGAAALLVAAVGIAKSVPYWFAPKMDNPPTVNIHDPELIAKGEYYARVADCVACHTAPGGKPFAGGLGMQTPLGAIYSTNITPDPETGIGNYSYADFERAVRRGVRPDNVSLYPAMPSVSYMIAKDDEIEAMYAYFMSAVEPVRQDNQASTIPWPANMRWPLAWWQLIFAQPREFAEDPTLTAQQNHGAYLVEGLAHCGACHTPRGIGFQEKSLSNRDSEQFLAGSVLEGWYAKSLRNEGVGLAIWSEDEIVEFLRTGRTHHTAAFGSMSDVVEKSTQYFTDEDLQAIASFLKTLQPRSGYAVDWQPNDDTTTAKLRSGNITEPGEIIYIQECATCHRLDGKGAPRVFPALAGNSIVFAEDPSSLIQVTLAGAKMADTKYDMMAFTMPGFYHLSNQDLADVLNFIRTGWGNHGSTISTRDIARMRRVVDHAPEHYVPQAAIREGAHHE</sequence>
<evidence type="ECO:0000256" key="6">
    <source>
        <dbReference type="ARBA" id="ARBA00022737"/>
    </source>
</evidence>
<gene>
    <name evidence="12" type="ORF">CWE15_10850</name>
</gene>
<dbReference type="OrthoDB" id="9811281at2"/>
<comment type="caution">
    <text evidence="12">The sequence shown here is derived from an EMBL/GenBank/DDBJ whole genome shotgun (WGS) entry which is preliminary data.</text>
</comment>
<evidence type="ECO:0000256" key="1">
    <source>
        <dbReference type="ARBA" id="ARBA00004236"/>
    </source>
</evidence>
<keyword evidence="13" id="KW-1185">Reference proteome</keyword>
<proteinExistence type="predicted"/>
<feature type="binding site" description="covalent" evidence="9">
    <location>
        <position position="60"/>
    </location>
    <ligand>
        <name>heme c</name>
        <dbReference type="ChEBI" id="CHEBI:61717"/>
        <label>1</label>
    </ligand>
</feature>
<evidence type="ECO:0000256" key="10">
    <source>
        <dbReference type="PIRSR" id="PIRSR000018-51"/>
    </source>
</evidence>
<feature type="binding site" description="covalent" evidence="9">
    <location>
        <position position="342"/>
    </location>
    <ligand>
        <name>heme c</name>
        <dbReference type="ChEBI" id="CHEBI:61717"/>
        <label>3</label>
    </ligand>
</feature>
<dbReference type="GO" id="GO:0016614">
    <property type="term" value="F:oxidoreductase activity, acting on CH-OH group of donors"/>
    <property type="evidence" value="ECO:0007669"/>
    <property type="project" value="InterPro"/>
</dbReference>
<feature type="binding site" description="axial binding residue" evidence="10">
    <location>
        <position position="346"/>
    </location>
    <ligand>
        <name>heme c</name>
        <dbReference type="ChEBI" id="CHEBI:61717"/>
        <label>3</label>
    </ligand>
    <ligandPart>
        <name>Fe</name>
        <dbReference type="ChEBI" id="CHEBI:18248"/>
    </ligandPart>
</feature>
<evidence type="ECO:0000256" key="2">
    <source>
        <dbReference type="ARBA" id="ARBA00022475"/>
    </source>
</evidence>
<reference evidence="12 13" key="1">
    <citation type="journal article" date="2011" name="Front. Microbiol.">
        <title>Genomic signatures of strain selection and enhancement in Bacillus atrophaeus var. globigii, a historical biowarfare simulant.</title>
        <authorList>
            <person name="Gibbons H.S."/>
            <person name="Broomall S.M."/>
            <person name="McNew L.A."/>
            <person name="Daligault H."/>
            <person name="Chapman C."/>
            <person name="Bruce D."/>
            <person name="Karavis M."/>
            <person name="Krepps M."/>
            <person name="McGregor P.A."/>
            <person name="Hong C."/>
            <person name="Park K.H."/>
            <person name="Akmal A."/>
            <person name="Feldman A."/>
            <person name="Lin J.S."/>
            <person name="Chang W.E."/>
            <person name="Higgs B.W."/>
            <person name="Demirev P."/>
            <person name="Lindquist J."/>
            <person name="Liem A."/>
            <person name="Fochler E."/>
            <person name="Read T.D."/>
            <person name="Tapia R."/>
            <person name="Johnson S."/>
            <person name="Bishop-Lilly K.A."/>
            <person name="Detter C."/>
            <person name="Han C."/>
            <person name="Sozhamannan S."/>
            <person name="Rosenzweig C.N."/>
            <person name="Skowronski E.W."/>
        </authorList>
    </citation>
    <scope>NUCLEOTIDE SEQUENCE [LARGE SCALE GENOMIC DNA]</scope>
    <source>
        <strain evidence="12 13">AIT1</strain>
    </source>
</reference>
<name>A0A432WW63_9GAMM</name>
<dbReference type="GO" id="GO:0020037">
    <property type="term" value="F:heme binding"/>
    <property type="evidence" value="ECO:0007669"/>
    <property type="project" value="InterPro"/>
</dbReference>
<dbReference type="GO" id="GO:0009055">
    <property type="term" value="F:electron transfer activity"/>
    <property type="evidence" value="ECO:0007669"/>
    <property type="project" value="InterPro"/>
</dbReference>
<dbReference type="PANTHER" id="PTHR35008:SF8">
    <property type="entry name" value="ALCOHOL DEHYDROGENASE CYTOCHROME C SUBUNIT"/>
    <property type="match status" value="1"/>
</dbReference>
<evidence type="ECO:0000313" key="12">
    <source>
        <dbReference type="EMBL" id="RUO38008.1"/>
    </source>
</evidence>
<evidence type="ECO:0000256" key="8">
    <source>
        <dbReference type="ARBA" id="ARBA00023136"/>
    </source>
</evidence>
<dbReference type="Pfam" id="PF00034">
    <property type="entry name" value="Cytochrom_C"/>
    <property type="match status" value="2"/>
</dbReference>
<evidence type="ECO:0000256" key="7">
    <source>
        <dbReference type="ARBA" id="ARBA00023004"/>
    </source>
</evidence>
<dbReference type="InterPro" id="IPR014353">
    <property type="entry name" value="Membr-bd_ADH_cyt_c"/>
</dbReference>
<organism evidence="12 13">
    <name type="scientific">Aliidiomarina taiwanensis</name>
    <dbReference type="NCBI Taxonomy" id="946228"/>
    <lineage>
        <taxon>Bacteria</taxon>
        <taxon>Pseudomonadati</taxon>
        <taxon>Pseudomonadota</taxon>
        <taxon>Gammaproteobacteria</taxon>
        <taxon>Alteromonadales</taxon>
        <taxon>Idiomarinaceae</taxon>
        <taxon>Aliidiomarina</taxon>
    </lineage>
</organism>
<keyword evidence="4 10" id="KW-0479">Metal-binding</keyword>
<evidence type="ECO:0000256" key="3">
    <source>
        <dbReference type="ARBA" id="ARBA00022617"/>
    </source>
</evidence>
<dbReference type="PANTHER" id="PTHR35008">
    <property type="entry name" value="BLL4482 PROTEIN-RELATED"/>
    <property type="match status" value="1"/>
</dbReference>
<feature type="domain" description="Cytochrome c" evidence="11">
    <location>
        <begin position="329"/>
        <end position="418"/>
    </location>
</feature>
<evidence type="ECO:0000256" key="4">
    <source>
        <dbReference type="ARBA" id="ARBA00022723"/>
    </source>
</evidence>
<feature type="binding site" description="covalent" evidence="9">
    <location>
        <position position="207"/>
    </location>
    <ligand>
        <name>heme c</name>
        <dbReference type="ChEBI" id="CHEBI:61717"/>
        <label>2</label>
    </ligand>
</feature>
<feature type="binding site" description="axial binding residue" evidence="10">
    <location>
        <position position="64"/>
    </location>
    <ligand>
        <name>heme c</name>
        <dbReference type="ChEBI" id="CHEBI:61717"/>
        <label>1</label>
    </ligand>
    <ligandPart>
        <name>Fe</name>
        <dbReference type="ChEBI" id="CHEBI:18248"/>
    </ligandPart>
</feature>
<evidence type="ECO:0000259" key="11">
    <source>
        <dbReference type="PROSITE" id="PS51007"/>
    </source>
</evidence>